<keyword evidence="2" id="KW-1185">Reference proteome</keyword>
<organism evidence="1 2">
    <name type="scientific">Plasmopara halstedii</name>
    <name type="common">Downy mildew of sunflower</name>
    <dbReference type="NCBI Taxonomy" id="4781"/>
    <lineage>
        <taxon>Eukaryota</taxon>
        <taxon>Sar</taxon>
        <taxon>Stramenopiles</taxon>
        <taxon>Oomycota</taxon>
        <taxon>Peronosporomycetes</taxon>
        <taxon>Peronosporales</taxon>
        <taxon>Peronosporaceae</taxon>
        <taxon>Plasmopara</taxon>
    </lineage>
</organism>
<dbReference type="RefSeq" id="XP_024582016.1">
    <property type="nucleotide sequence ID" value="XM_024716415.1"/>
</dbReference>
<protein>
    <submittedName>
        <fullName evidence="1">Uncharacterized protein</fullName>
    </submittedName>
</protein>
<dbReference type="GeneID" id="36396985"/>
<dbReference type="AlphaFoldDB" id="A0A0P1ATW0"/>
<dbReference type="EMBL" id="CCYD01001640">
    <property type="protein sequence ID" value="CEG45647.1"/>
    <property type="molecule type" value="Genomic_DNA"/>
</dbReference>
<reference evidence="2" key="1">
    <citation type="submission" date="2014-09" db="EMBL/GenBank/DDBJ databases">
        <authorList>
            <person name="Sharma Rahul"/>
            <person name="Thines Marco"/>
        </authorList>
    </citation>
    <scope>NUCLEOTIDE SEQUENCE [LARGE SCALE GENOMIC DNA]</scope>
</reference>
<evidence type="ECO:0000313" key="2">
    <source>
        <dbReference type="Proteomes" id="UP000054928"/>
    </source>
</evidence>
<dbReference type="Proteomes" id="UP000054928">
    <property type="component" value="Unassembled WGS sequence"/>
</dbReference>
<proteinExistence type="predicted"/>
<sequence>MHVNCVTVYALQLLVVHRGTQDLIGGVYGFCHSAAAKPNKLKTQSRWAWVESEGAGCNGIVAVCTHDLATLKLTI</sequence>
<name>A0A0P1ATW0_PLAHL</name>
<evidence type="ECO:0000313" key="1">
    <source>
        <dbReference type="EMBL" id="CEG45647.1"/>
    </source>
</evidence>
<accession>A0A0P1ATW0</accession>